<evidence type="ECO:0000313" key="3">
    <source>
        <dbReference type="Proteomes" id="UP000460715"/>
    </source>
</evidence>
<dbReference type="EMBL" id="SNVJ01000007">
    <property type="protein sequence ID" value="MXP63756.1"/>
    <property type="molecule type" value="Genomic_DNA"/>
</dbReference>
<organism evidence="2 3">
    <name type="scientific">Teichococcus coralli</name>
    <dbReference type="NCBI Taxonomy" id="2545983"/>
    <lineage>
        <taxon>Bacteria</taxon>
        <taxon>Pseudomonadati</taxon>
        <taxon>Pseudomonadota</taxon>
        <taxon>Alphaproteobacteria</taxon>
        <taxon>Acetobacterales</taxon>
        <taxon>Roseomonadaceae</taxon>
        <taxon>Roseomonas</taxon>
    </lineage>
</organism>
<keyword evidence="3" id="KW-1185">Reference proteome</keyword>
<dbReference type="PANTHER" id="PTHR48207:SF3">
    <property type="entry name" value="SUCCINATE--HYDROXYMETHYLGLUTARATE COA-TRANSFERASE"/>
    <property type="match status" value="1"/>
</dbReference>
<evidence type="ECO:0000256" key="1">
    <source>
        <dbReference type="ARBA" id="ARBA00022679"/>
    </source>
</evidence>
<dbReference type="InterPro" id="IPR044855">
    <property type="entry name" value="CoA-Trfase_III_dom3_sf"/>
</dbReference>
<reference evidence="2 3" key="1">
    <citation type="submission" date="2019-03" db="EMBL/GenBank/DDBJ databases">
        <title>Roseomonas sp. a novel Roseomonas species isolated from Sea whip Gorgonian.</title>
        <authorList>
            <person name="Li F."/>
            <person name="Pan X."/>
            <person name="Huang S."/>
            <person name="Li Z."/>
            <person name="Meng B."/>
        </authorList>
    </citation>
    <scope>NUCLEOTIDE SEQUENCE [LARGE SCALE GENOMIC DNA]</scope>
    <source>
        <strain evidence="2 3">M0104</strain>
    </source>
</reference>
<sequence length="431" mass="45221">MPPRPDPSPLAGAGAPLAGLRVLELGHFVAAPFATRLLGDLGAEVIKVEPPGGDPVRQWGARHNGHAPWWSVHARNKRCIALDLKRPEAREIVLGLVRHCDAVVENFRPGQLEKLGLGAAAMKAARPDLVIARISGYGQDGPYRDRAAFGVIGEAIGGLRHLTDHAPGTSDLPPVRVGVSLGDSVAGIYAALGLVAALWRRDRRAPLSGPGCGGEAGGEAGRGAEVDVALTESVFSLLEGALPDYSTLGTIRQPSGGGIATAAPTNAYRARDGIWVLIAANSDPLFRRLAKLMGMPELVEDARFADNQARVRNVAELDALIGAWAARFDGRALEAVLAEADIPSTRAFTIADCAADPQFRARDMVREVEDPLHGPVLHPGVVPRIDGAVPPPRSTGPEIGADTAAVLRELLGMEKEAVAALQEAGVLRARG</sequence>
<dbReference type="InterPro" id="IPR050483">
    <property type="entry name" value="CoA-transferase_III_domain"/>
</dbReference>
<dbReference type="Pfam" id="PF02515">
    <property type="entry name" value="CoA_transf_3"/>
    <property type="match status" value="1"/>
</dbReference>
<evidence type="ECO:0000313" key="2">
    <source>
        <dbReference type="EMBL" id="MXP63756.1"/>
    </source>
</evidence>
<keyword evidence="1 2" id="KW-0808">Transferase</keyword>
<dbReference type="GO" id="GO:0008410">
    <property type="term" value="F:CoA-transferase activity"/>
    <property type="evidence" value="ECO:0007669"/>
    <property type="project" value="TreeGrafter"/>
</dbReference>
<dbReference type="Gene3D" id="3.40.50.10540">
    <property type="entry name" value="Crotonobetainyl-coa:carnitine coa-transferase, domain 1"/>
    <property type="match status" value="1"/>
</dbReference>
<dbReference type="Gene3D" id="3.30.1540.10">
    <property type="entry name" value="formyl-coa transferase, domain 3"/>
    <property type="match status" value="1"/>
</dbReference>
<protein>
    <submittedName>
        <fullName evidence="2">CoA transferase</fullName>
    </submittedName>
</protein>
<dbReference type="OrthoDB" id="7457784at2"/>
<dbReference type="Proteomes" id="UP000460715">
    <property type="component" value="Unassembled WGS sequence"/>
</dbReference>
<dbReference type="InterPro" id="IPR003673">
    <property type="entry name" value="CoA-Trfase_fam_III"/>
</dbReference>
<accession>A0A845BCA4</accession>
<dbReference type="SUPFAM" id="SSF89796">
    <property type="entry name" value="CoA-transferase family III (CaiB/BaiF)"/>
    <property type="match status" value="1"/>
</dbReference>
<name>A0A845BCA4_9PROT</name>
<gene>
    <name evidence="2" type="ORF">E0493_10390</name>
</gene>
<proteinExistence type="predicted"/>
<comment type="caution">
    <text evidence="2">The sequence shown here is derived from an EMBL/GenBank/DDBJ whole genome shotgun (WGS) entry which is preliminary data.</text>
</comment>
<dbReference type="PANTHER" id="PTHR48207">
    <property type="entry name" value="SUCCINATE--HYDROXYMETHYLGLUTARATE COA-TRANSFERASE"/>
    <property type="match status" value="1"/>
</dbReference>
<dbReference type="InterPro" id="IPR023606">
    <property type="entry name" value="CoA-Trfase_III_dom_1_sf"/>
</dbReference>
<dbReference type="AlphaFoldDB" id="A0A845BCA4"/>